<dbReference type="GeneID" id="19135674"/>
<dbReference type="AlphaFoldDB" id="M2SN68"/>
<dbReference type="OrthoDB" id="3689690at2759"/>
<accession>M2SN68</accession>
<dbReference type="EMBL" id="KB445638">
    <property type="protein sequence ID" value="EMD68588.1"/>
    <property type="molecule type" value="Genomic_DNA"/>
</dbReference>
<reference evidence="2 3" key="1">
    <citation type="journal article" date="2012" name="PLoS Pathog.">
        <title>Diverse lifestyles and strategies of plant pathogenesis encoded in the genomes of eighteen Dothideomycetes fungi.</title>
        <authorList>
            <person name="Ohm R.A."/>
            <person name="Feau N."/>
            <person name="Henrissat B."/>
            <person name="Schoch C.L."/>
            <person name="Horwitz B.A."/>
            <person name="Barry K.W."/>
            <person name="Condon B.J."/>
            <person name="Copeland A.C."/>
            <person name="Dhillon B."/>
            <person name="Glaser F."/>
            <person name="Hesse C.N."/>
            <person name="Kosti I."/>
            <person name="LaButti K."/>
            <person name="Lindquist E.A."/>
            <person name="Lucas S."/>
            <person name="Salamov A.A."/>
            <person name="Bradshaw R.E."/>
            <person name="Ciuffetti L."/>
            <person name="Hamelin R.C."/>
            <person name="Kema G.H.J."/>
            <person name="Lawrence C."/>
            <person name="Scott J.A."/>
            <person name="Spatafora J.W."/>
            <person name="Turgeon B.G."/>
            <person name="de Wit P.J.G.M."/>
            <person name="Zhong S."/>
            <person name="Goodwin S.B."/>
            <person name="Grigoriev I.V."/>
        </authorList>
    </citation>
    <scope>NUCLEOTIDE SEQUENCE [LARGE SCALE GENOMIC DNA]</scope>
    <source>
        <strain evidence="3">ND90Pr / ATCC 201652</strain>
    </source>
</reference>
<evidence type="ECO:0000313" key="2">
    <source>
        <dbReference type="EMBL" id="EMD68588.1"/>
    </source>
</evidence>
<dbReference type="HOGENOM" id="CLU_2605881_0_0_1"/>
<evidence type="ECO:0000313" key="3">
    <source>
        <dbReference type="Proteomes" id="UP000016934"/>
    </source>
</evidence>
<proteinExistence type="predicted"/>
<protein>
    <submittedName>
        <fullName evidence="2">Uncharacterized protein</fullName>
    </submittedName>
</protein>
<dbReference type="RefSeq" id="XP_007696152.1">
    <property type="nucleotide sequence ID" value="XM_007697962.1"/>
</dbReference>
<gene>
    <name evidence="2" type="ORF">COCSADRAFT_274203</name>
</gene>
<dbReference type="Proteomes" id="UP000016934">
    <property type="component" value="Unassembled WGS sequence"/>
</dbReference>
<keyword evidence="1" id="KW-1133">Transmembrane helix</keyword>
<keyword evidence="3" id="KW-1185">Reference proteome</keyword>
<evidence type="ECO:0000256" key="1">
    <source>
        <dbReference type="SAM" id="Phobius"/>
    </source>
</evidence>
<organism evidence="2 3">
    <name type="scientific">Cochliobolus sativus (strain ND90Pr / ATCC 201652)</name>
    <name type="common">Common root rot and spot blotch fungus</name>
    <name type="synonym">Bipolaris sorokiniana</name>
    <dbReference type="NCBI Taxonomy" id="665912"/>
    <lineage>
        <taxon>Eukaryota</taxon>
        <taxon>Fungi</taxon>
        <taxon>Dikarya</taxon>
        <taxon>Ascomycota</taxon>
        <taxon>Pezizomycotina</taxon>
        <taxon>Dothideomycetes</taxon>
        <taxon>Pleosporomycetidae</taxon>
        <taxon>Pleosporales</taxon>
        <taxon>Pleosporineae</taxon>
        <taxon>Pleosporaceae</taxon>
        <taxon>Bipolaris</taxon>
    </lineage>
</organism>
<keyword evidence="1" id="KW-0812">Transmembrane</keyword>
<name>M2SN68_COCSN</name>
<feature type="transmembrane region" description="Helical" evidence="1">
    <location>
        <begin position="33"/>
        <end position="50"/>
    </location>
</feature>
<dbReference type="KEGG" id="bsc:COCSADRAFT_274203"/>
<reference evidence="3" key="2">
    <citation type="journal article" date="2013" name="PLoS Genet.">
        <title>Comparative genome structure, secondary metabolite, and effector coding capacity across Cochliobolus pathogens.</title>
        <authorList>
            <person name="Condon B.J."/>
            <person name="Leng Y."/>
            <person name="Wu D."/>
            <person name="Bushley K.E."/>
            <person name="Ohm R.A."/>
            <person name="Otillar R."/>
            <person name="Martin J."/>
            <person name="Schackwitz W."/>
            <person name="Grimwood J."/>
            <person name="MohdZainudin N."/>
            <person name="Xue C."/>
            <person name="Wang R."/>
            <person name="Manning V.A."/>
            <person name="Dhillon B."/>
            <person name="Tu Z.J."/>
            <person name="Steffenson B.J."/>
            <person name="Salamov A."/>
            <person name="Sun H."/>
            <person name="Lowry S."/>
            <person name="LaButti K."/>
            <person name="Han J."/>
            <person name="Copeland A."/>
            <person name="Lindquist E."/>
            <person name="Barry K."/>
            <person name="Schmutz J."/>
            <person name="Baker S.E."/>
            <person name="Ciuffetti L.M."/>
            <person name="Grigoriev I.V."/>
            <person name="Zhong S."/>
            <person name="Turgeon B.G."/>
        </authorList>
    </citation>
    <scope>NUCLEOTIDE SEQUENCE [LARGE SCALE GENOMIC DNA]</scope>
    <source>
        <strain evidence="3">ND90Pr / ATCC 201652</strain>
    </source>
</reference>
<feature type="transmembrane region" description="Helical" evidence="1">
    <location>
        <begin position="9"/>
        <end position="27"/>
    </location>
</feature>
<sequence>MEANNDRKLGYSVFCSFCLGALPIVHYRRGQSFRVRLVSIMCLMLIFVVAQSTTEPKDLAVQHNDIFRRAYGGPNSALC</sequence>
<keyword evidence="1" id="KW-0472">Membrane</keyword>